<name>A0A1B7VJH1_APHFL</name>
<dbReference type="CDD" id="cd05233">
    <property type="entry name" value="SDR_c"/>
    <property type="match status" value="1"/>
</dbReference>
<dbReference type="GO" id="GO:0016020">
    <property type="term" value="C:membrane"/>
    <property type="evidence" value="ECO:0007669"/>
    <property type="project" value="TreeGrafter"/>
</dbReference>
<dbReference type="InterPro" id="IPR036291">
    <property type="entry name" value="NAD(P)-bd_dom_sf"/>
</dbReference>
<dbReference type="SUPFAM" id="SSF51735">
    <property type="entry name" value="NAD(P)-binding Rossmann-fold domains"/>
    <property type="match status" value="1"/>
</dbReference>
<evidence type="ECO:0000313" key="6">
    <source>
        <dbReference type="Proteomes" id="UP000092382"/>
    </source>
</evidence>
<feature type="domain" description="Ketoreductase" evidence="4">
    <location>
        <begin position="7"/>
        <end position="196"/>
    </location>
</feature>
<evidence type="ECO:0000256" key="2">
    <source>
        <dbReference type="ARBA" id="ARBA00023002"/>
    </source>
</evidence>
<evidence type="ECO:0000313" key="5">
    <source>
        <dbReference type="EMBL" id="OBQ19299.1"/>
    </source>
</evidence>
<dbReference type="Proteomes" id="UP000092382">
    <property type="component" value="Unassembled WGS sequence"/>
</dbReference>
<dbReference type="Pfam" id="PF00106">
    <property type="entry name" value="adh_short"/>
    <property type="match status" value="1"/>
</dbReference>
<comment type="similarity">
    <text evidence="1 3">Belongs to the short-chain dehydrogenases/reductases (SDR) family.</text>
</comment>
<organism evidence="5 6">
    <name type="scientific">Aphanizomenon flos-aquae LD13</name>
    <dbReference type="NCBI Taxonomy" id="1710894"/>
    <lineage>
        <taxon>Bacteria</taxon>
        <taxon>Bacillati</taxon>
        <taxon>Cyanobacteriota</taxon>
        <taxon>Cyanophyceae</taxon>
        <taxon>Nostocales</taxon>
        <taxon>Aphanizomenonaceae</taxon>
        <taxon>Aphanizomenon</taxon>
    </lineage>
</organism>
<dbReference type="InterPro" id="IPR002347">
    <property type="entry name" value="SDR_fam"/>
</dbReference>
<dbReference type="EMBL" id="LJOY01000088">
    <property type="protein sequence ID" value="OBQ19299.1"/>
    <property type="molecule type" value="Genomic_DNA"/>
</dbReference>
<dbReference type="Gene3D" id="3.40.50.720">
    <property type="entry name" value="NAD(P)-binding Rossmann-like Domain"/>
    <property type="match status" value="1"/>
</dbReference>
<dbReference type="InterPro" id="IPR020904">
    <property type="entry name" value="Sc_DH/Rdtase_CS"/>
</dbReference>
<gene>
    <name evidence="5" type="ORF">AN481_17785</name>
</gene>
<dbReference type="PIRSF" id="PIRSF000126">
    <property type="entry name" value="11-beta-HSD1"/>
    <property type="match status" value="1"/>
</dbReference>
<evidence type="ECO:0000259" key="4">
    <source>
        <dbReference type="SMART" id="SM00822"/>
    </source>
</evidence>
<evidence type="ECO:0000256" key="3">
    <source>
        <dbReference type="RuleBase" id="RU000363"/>
    </source>
</evidence>
<dbReference type="AlphaFoldDB" id="A0A1B7VJH1"/>
<dbReference type="PATRIC" id="fig|1710894.3.peg.2603"/>
<dbReference type="InterPro" id="IPR057326">
    <property type="entry name" value="KR_dom"/>
</dbReference>
<comment type="caution">
    <text evidence="5">The sequence shown here is derived from an EMBL/GenBank/DDBJ whole genome shotgun (WGS) entry which is preliminary data.</text>
</comment>
<evidence type="ECO:0000256" key="1">
    <source>
        <dbReference type="ARBA" id="ARBA00006484"/>
    </source>
</evidence>
<accession>A0A1B7VJH1</accession>
<sequence>MNFEKKRRALITGASTGIGKATALAFAKAGIDVALVSRSQDKLESVAKAAQELGVEAEAFCMDLAEVSQVKSKIQGISDEFGNIDILINNAGIGYTGNLSETPLEDWQEVINLNLTSVFQCMMGILPGMRQQGEGTIINIASTAAKQAFPGWGAYCVSKAGLFSLSQTLAQEERANGIRVIAICPGSVNTEIWDTPKVHANFDRSRMLTPEIVAATILHAVLLPQDAVIQELTIISSAGVL</sequence>
<dbReference type="STRING" id="1803587.GCA_001593825_00660"/>
<dbReference type="GO" id="GO:0016616">
    <property type="term" value="F:oxidoreductase activity, acting on the CH-OH group of donors, NAD or NADP as acceptor"/>
    <property type="evidence" value="ECO:0007669"/>
    <property type="project" value="UniProtKB-ARBA"/>
</dbReference>
<protein>
    <submittedName>
        <fullName evidence="5">Short-chain dehydrogenase</fullName>
    </submittedName>
</protein>
<dbReference type="PANTHER" id="PTHR44196:SF1">
    <property type="entry name" value="DEHYDROGENASE_REDUCTASE SDR FAMILY MEMBER 7B"/>
    <property type="match status" value="1"/>
</dbReference>
<keyword evidence="2" id="KW-0560">Oxidoreductase</keyword>
<dbReference type="PROSITE" id="PS00061">
    <property type="entry name" value="ADH_SHORT"/>
    <property type="match status" value="1"/>
</dbReference>
<reference evidence="5 6" key="1">
    <citation type="submission" date="2015-09" db="EMBL/GenBank/DDBJ databases">
        <title>Whole genome shotgun sequence assembly of Aphanizomenon flos-aquae UKL13.</title>
        <authorList>
            <person name="Driscoll C."/>
        </authorList>
    </citation>
    <scope>NUCLEOTIDE SEQUENCE [LARGE SCALE GENOMIC DNA]</scope>
    <source>
        <strain evidence="5">MDT13</strain>
    </source>
</reference>
<dbReference type="PRINTS" id="PR00081">
    <property type="entry name" value="GDHRDH"/>
</dbReference>
<dbReference type="SMART" id="SM00822">
    <property type="entry name" value="PKS_KR"/>
    <property type="match status" value="1"/>
</dbReference>
<dbReference type="NCBIfam" id="NF005672">
    <property type="entry name" value="PRK07454.1"/>
    <property type="match status" value="1"/>
</dbReference>
<dbReference type="FunFam" id="3.40.50.720:FF:000047">
    <property type="entry name" value="NADP-dependent L-serine/L-allo-threonine dehydrogenase"/>
    <property type="match status" value="1"/>
</dbReference>
<dbReference type="PRINTS" id="PR00080">
    <property type="entry name" value="SDRFAMILY"/>
</dbReference>
<dbReference type="PANTHER" id="PTHR44196">
    <property type="entry name" value="DEHYDROGENASE/REDUCTASE SDR FAMILY MEMBER 7B"/>
    <property type="match status" value="1"/>
</dbReference>
<proteinExistence type="inferred from homology"/>